<keyword evidence="2" id="KW-1003">Cell membrane</keyword>
<dbReference type="Proteomes" id="UP001056855">
    <property type="component" value="Chromosome"/>
</dbReference>
<evidence type="ECO:0000313" key="8">
    <source>
        <dbReference type="Proteomes" id="UP001056855"/>
    </source>
</evidence>
<dbReference type="InterPro" id="IPR001851">
    <property type="entry name" value="ABC_transp_permease"/>
</dbReference>
<gene>
    <name evidence="7" type="ORF">NGM29_02235</name>
</gene>
<dbReference type="RefSeq" id="WP_254158629.1">
    <property type="nucleotide sequence ID" value="NZ_CP100355.1"/>
</dbReference>
<keyword evidence="4 6" id="KW-1133">Transmembrane helix</keyword>
<evidence type="ECO:0000313" key="7">
    <source>
        <dbReference type="EMBL" id="UTF54124.1"/>
    </source>
</evidence>
<dbReference type="PANTHER" id="PTHR43370:SF1">
    <property type="entry name" value="GUANOSINE ABC TRANSPORTER PERMEASE PROTEIN NUPQ"/>
    <property type="match status" value="1"/>
</dbReference>
<sequence length="356" mass="36757">MSASTITGRQRLALGAVVSGLFVLAVALLLVDGGREIAVDVAGVFTASYLGSALRLTVPIAFAAMGGIFAEKSGVINIGLEGLLIIGALSAIATNYALGLESTPIDANPWLALLAAVLASAFVAFLFAAVCIEFKADQIIAGLAVWLIALGAAPFVSVIIWGQRNSPRVGMFSSISIPGLSALPGIGAIFSITPPVLLLLLAVPFSWFLLNRTTFGMRLEASGEDPKSLDTAGVDVRKVRYAGVILSGIYCGIGGAGLALNTGTFVGTGDTMIDGRGWIGLTAYLIGNYNPVGAFLASFLFAGLDALQLELQQISTITISSTLVGIVPYVAVLVVLTFVGRTRMPSAAGEHYDSDE</sequence>
<accession>A0A9E7NBV3</accession>
<dbReference type="GO" id="GO:0022857">
    <property type="term" value="F:transmembrane transporter activity"/>
    <property type="evidence" value="ECO:0007669"/>
    <property type="project" value="InterPro"/>
</dbReference>
<feature type="transmembrane region" description="Helical" evidence="6">
    <location>
        <begin position="12"/>
        <end position="31"/>
    </location>
</feature>
<proteinExistence type="predicted"/>
<dbReference type="GeneID" id="73288827"/>
<keyword evidence="3 6" id="KW-0812">Transmembrane</keyword>
<dbReference type="PANTHER" id="PTHR43370">
    <property type="entry name" value="SUGAR ABC TRANSPORTER INTEGRAL MEMBRANE PROTEIN-RELATED"/>
    <property type="match status" value="1"/>
</dbReference>
<evidence type="ECO:0000256" key="1">
    <source>
        <dbReference type="ARBA" id="ARBA00004651"/>
    </source>
</evidence>
<dbReference type="GO" id="GO:0005886">
    <property type="term" value="C:plasma membrane"/>
    <property type="evidence" value="ECO:0007669"/>
    <property type="project" value="UniProtKB-SubCell"/>
</dbReference>
<dbReference type="Pfam" id="PF02653">
    <property type="entry name" value="BPD_transp_2"/>
    <property type="match status" value="1"/>
</dbReference>
<dbReference type="KEGG" id="sawl:NGM29_02235"/>
<dbReference type="AlphaFoldDB" id="A0A9E7NBV3"/>
<comment type="subcellular location">
    <subcellularLocation>
        <location evidence="1">Cell membrane</location>
        <topology evidence="1">Multi-pass membrane protein</topology>
    </subcellularLocation>
</comment>
<organism evidence="7 8">
    <name type="scientific">Natronosalvus rutilus</name>
    <dbReference type="NCBI Taxonomy" id="2953753"/>
    <lineage>
        <taxon>Archaea</taxon>
        <taxon>Methanobacteriati</taxon>
        <taxon>Methanobacteriota</taxon>
        <taxon>Stenosarchaea group</taxon>
        <taxon>Halobacteria</taxon>
        <taxon>Halobacteriales</taxon>
        <taxon>Natrialbaceae</taxon>
        <taxon>Natronosalvus</taxon>
    </lineage>
</organism>
<feature type="transmembrane region" description="Helical" evidence="6">
    <location>
        <begin position="182"/>
        <end position="210"/>
    </location>
</feature>
<feature type="transmembrane region" description="Helical" evidence="6">
    <location>
        <begin position="314"/>
        <end position="339"/>
    </location>
</feature>
<keyword evidence="8" id="KW-1185">Reference proteome</keyword>
<feature type="transmembrane region" description="Helical" evidence="6">
    <location>
        <begin position="281"/>
        <end position="302"/>
    </location>
</feature>
<feature type="transmembrane region" description="Helical" evidence="6">
    <location>
        <begin position="37"/>
        <end position="63"/>
    </location>
</feature>
<keyword evidence="5 6" id="KW-0472">Membrane</keyword>
<name>A0A9E7NBV3_9EURY</name>
<feature type="transmembrane region" description="Helical" evidence="6">
    <location>
        <begin position="75"/>
        <end position="98"/>
    </location>
</feature>
<reference evidence="7" key="1">
    <citation type="submission" date="2022-06" db="EMBL/GenBank/DDBJ databases">
        <title>Diverse halophilic archaea isolated from saline environments.</title>
        <authorList>
            <person name="Cui H.-L."/>
        </authorList>
    </citation>
    <scope>NUCLEOTIDE SEQUENCE</scope>
    <source>
        <strain evidence="7">WLHS1</strain>
    </source>
</reference>
<evidence type="ECO:0000256" key="3">
    <source>
        <dbReference type="ARBA" id="ARBA00022692"/>
    </source>
</evidence>
<protein>
    <submittedName>
        <fullName evidence="7">ABC transporter permease</fullName>
    </submittedName>
</protein>
<dbReference type="EMBL" id="CP100355">
    <property type="protein sequence ID" value="UTF54124.1"/>
    <property type="molecule type" value="Genomic_DNA"/>
</dbReference>
<evidence type="ECO:0000256" key="2">
    <source>
        <dbReference type="ARBA" id="ARBA00022475"/>
    </source>
</evidence>
<evidence type="ECO:0000256" key="5">
    <source>
        <dbReference type="ARBA" id="ARBA00023136"/>
    </source>
</evidence>
<evidence type="ECO:0000256" key="4">
    <source>
        <dbReference type="ARBA" id="ARBA00022989"/>
    </source>
</evidence>
<feature type="transmembrane region" description="Helical" evidence="6">
    <location>
        <begin position="139"/>
        <end position="162"/>
    </location>
</feature>
<dbReference type="CDD" id="cd06580">
    <property type="entry name" value="TM_PBP1_transp_TpRbsC_like"/>
    <property type="match status" value="1"/>
</dbReference>
<feature type="transmembrane region" description="Helical" evidence="6">
    <location>
        <begin position="110"/>
        <end position="132"/>
    </location>
</feature>
<evidence type="ECO:0000256" key="6">
    <source>
        <dbReference type="SAM" id="Phobius"/>
    </source>
</evidence>